<feature type="signal peptide" evidence="3">
    <location>
        <begin position="1"/>
        <end position="19"/>
    </location>
</feature>
<feature type="domain" description="DUF2207" evidence="4">
    <location>
        <begin position="40"/>
        <end position="229"/>
    </location>
</feature>
<reference evidence="6" key="1">
    <citation type="journal article" date="2014" name="Int. J. Syst. Evol. Microbiol.">
        <title>Complete genome sequence of Corynebacterium casei LMG S-19264T (=DSM 44701T), isolated from a smear-ripened cheese.</title>
        <authorList>
            <consortium name="US DOE Joint Genome Institute (JGI-PGF)"/>
            <person name="Walter F."/>
            <person name="Albersmeier A."/>
            <person name="Kalinowski J."/>
            <person name="Ruckert C."/>
        </authorList>
    </citation>
    <scope>NUCLEOTIDE SEQUENCE</scope>
    <source>
        <strain evidence="6">CCM 8711</strain>
    </source>
</reference>
<dbReference type="InterPro" id="IPR018702">
    <property type="entry name" value="DUF2207"/>
</dbReference>
<dbReference type="EMBL" id="BMDO01000005">
    <property type="protein sequence ID" value="GGI50822.1"/>
    <property type="molecule type" value="Genomic_DNA"/>
</dbReference>
<keyword evidence="2" id="KW-0812">Transmembrane</keyword>
<comment type="caution">
    <text evidence="6">The sequence shown here is derived from an EMBL/GenBank/DDBJ whole genome shotgun (WGS) entry which is preliminary data.</text>
</comment>
<feature type="transmembrane region" description="Helical" evidence="2">
    <location>
        <begin position="398"/>
        <end position="418"/>
    </location>
</feature>
<feature type="compositionally biased region" description="Polar residues" evidence="1">
    <location>
        <begin position="600"/>
        <end position="610"/>
    </location>
</feature>
<reference evidence="6" key="2">
    <citation type="submission" date="2020-09" db="EMBL/GenBank/DDBJ databases">
        <authorList>
            <person name="Sun Q."/>
            <person name="Sedlacek I."/>
        </authorList>
    </citation>
    <scope>NUCLEOTIDE SEQUENCE</scope>
    <source>
        <strain evidence="6">CCM 8711</strain>
    </source>
</reference>
<feature type="domain" description="Predicted membrane protein YciQ-like C-terminal" evidence="5">
    <location>
        <begin position="453"/>
        <end position="565"/>
    </location>
</feature>
<sequence>MMRKFLWLLCSIVSLSAAAQDTGHINQGLIAQEPQYTERIINFASDIRIDSSGLVTVTEHIKIYANNDKFVHGLLRFIPMYRSDIYGSHKKVDFEIVAVEKNGQPEEYKAEKDGDNRKIYIGSGSTTLEPGTYTYDITYRSRGHVGFFDTYDELYWNVTGNEWDFEIEKASATIHFPVGAQLGNTSCYTGPAGSKNQACSHVVNNDQSVTFTANGSLQPSEGFTVAAAFTPFIIKRPGMAERLLNEYSSITAGIALIGFFALLYYLLWRKYGRDPEMPVVVPTFHVPNNWSPAVLRYFYKKYYDDKATAAALINMGVKRAIKITSPEAERKAYQFDKLNADTGNLAAEEQALFEQLLGKRDSIKTTETNAETFVKARRKFEASIKSQLKISDYYKKNLGLAIWTSVLSFIGLVAYLIIVGDPHYIAFFFMLPFIAIGISLLVGSFKKFKKAAIGAGILMLIFGGLATVMPLIVAIVVLKSASFVSIVVMGVMVALYMVFILSITAYTQAGIQIQSQVEGFKLYLNTAEEHRLNLLNPPELTPQVFEKFLPYAIALDLENAWGQKFEEILRESDYEPDWYNGDKIPYRTFATSMPSTFYSSVSVSPTPKDTSSGSSSGSSGSSSWSSGSSGGGSSGGGGGGGGGGGW</sequence>
<feature type="transmembrane region" description="Helical" evidence="2">
    <location>
        <begin position="483"/>
        <end position="506"/>
    </location>
</feature>
<proteinExistence type="predicted"/>
<keyword evidence="7" id="KW-1185">Reference proteome</keyword>
<keyword evidence="2" id="KW-0472">Membrane</keyword>
<gene>
    <name evidence="6" type="ORF">GCM10011425_20340</name>
</gene>
<feature type="domain" description="Predicted membrane protein YciQ-like C-terminal" evidence="5">
    <location>
        <begin position="285"/>
        <end position="443"/>
    </location>
</feature>
<protein>
    <recommendedName>
        <fullName evidence="8">DUF2207 domain-containing protein</fullName>
    </recommendedName>
</protein>
<name>A0A917JA76_9SPHI</name>
<evidence type="ECO:0000256" key="1">
    <source>
        <dbReference type="SAM" id="MobiDB-lite"/>
    </source>
</evidence>
<keyword evidence="3" id="KW-0732">Signal</keyword>
<dbReference type="AlphaFoldDB" id="A0A917JA76"/>
<dbReference type="Proteomes" id="UP000662074">
    <property type="component" value="Unassembled WGS sequence"/>
</dbReference>
<organism evidence="6 7">
    <name type="scientific">Mucilaginibacter galii</name>
    <dbReference type="NCBI Taxonomy" id="2005073"/>
    <lineage>
        <taxon>Bacteria</taxon>
        <taxon>Pseudomonadati</taxon>
        <taxon>Bacteroidota</taxon>
        <taxon>Sphingobacteriia</taxon>
        <taxon>Sphingobacteriales</taxon>
        <taxon>Sphingobacteriaceae</taxon>
        <taxon>Mucilaginibacter</taxon>
    </lineage>
</organism>
<feature type="transmembrane region" description="Helical" evidence="2">
    <location>
        <begin position="424"/>
        <end position="445"/>
    </location>
</feature>
<dbReference type="RefSeq" id="WP_188416330.1">
    <property type="nucleotide sequence ID" value="NZ_BMDO01000005.1"/>
</dbReference>
<feature type="compositionally biased region" description="Low complexity" evidence="1">
    <location>
        <begin position="611"/>
        <end position="627"/>
    </location>
</feature>
<evidence type="ECO:0000256" key="3">
    <source>
        <dbReference type="SAM" id="SignalP"/>
    </source>
</evidence>
<accession>A0A917JA76</accession>
<evidence type="ECO:0008006" key="8">
    <source>
        <dbReference type="Google" id="ProtNLM"/>
    </source>
</evidence>
<evidence type="ECO:0000313" key="6">
    <source>
        <dbReference type="EMBL" id="GGI50822.1"/>
    </source>
</evidence>
<evidence type="ECO:0000256" key="2">
    <source>
        <dbReference type="SAM" id="Phobius"/>
    </source>
</evidence>
<feature type="transmembrane region" description="Helical" evidence="2">
    <location>
        <begin position="247"/>
        <end position="267"/>
    </location>
</feature>
<evidence type="ECO:0000259" key="4">
    <source>
        <dbReference type="Pfam" id="PF09972"/>
    </source>
</evidence>
<feature type="chain" id="PRO_5037525143" description="DUF2207 domain-containing protein" evidence="3">
    <location>
        <begin position="20"/>
        <end position="646"/>
    </location>
</feature>
<dbReference type="InterPro" id="IPR048389">
    <property type="entry name" value="YciQ-like_C"/>
</dbReference>
<feature type="region of interest" description="Disordered" evidence="1">
    <location>
        <begin position="600"/>
        <end position="646"/>
    </location>
</feature>
<dbReference type="Pfam" id="PF09972">
    <property type="entry name" value="DUF2207"/>
    <property type="match status" value="1"/>
</dbReference>
<evidence type="ECO:0000313" key="7">
    <source>
        <dbReference type="Proteomes" id="UP000662074"/>
    </source>
</evidence>
<feature type="transmembrane region" description="Helical" evidence="2">
    <location>
        <begin position="457"/>
        <end position="477"/>
    </location>
</feature>
<evidence type="ECO:0000259" key="5">
    <source>
        <dbReference type="Pfam" id="PF20990"/>
    </source>
</evidence>
<dbReference type="Pfam" id="PF20990">
    <property type="entry name" value="DUF2207_C"/>
    <property type="match status" value="2"/>
</dbReference>
<feature type="compositionally biased region" description="Gly residues" evidence="1">
    <location>
        <begin position="628"/>
        <end position="646"/>
    </location>
</feature>
<keyword evidence="2" id="KW-1133">Transmembrane helix</keyword>